<evidence type="ECO:0000256" key="12">
    <source>
        <dbReference type="SAM" id="MobiDB-lite"/>
    </source>
</evidence>
<dbReference type="HAMAP" id="MF_01479">
    <property type="entry name" value="WhiB"/>
    <property type="match status" value="1"/>
</dbReference>
<dbReference type="RefSeq" id="WP_229828302.1">
    <property type="nucleotide sequence ID" value="NZ_BNAN01000001.1"/>
</dbReference>
<gene>
    <name evidence="11" type="primary">whiB</name>
    <name evidence="14" type="ORF">SAMN04488035_0550</name>
</gene>
<dbReference type="GO" id="GO:0051539">
    <property type="term" value="F:4 iron, 4 sulfur cluster binding"/>
    <property type="evidence" value="ECO:0007669"/>
    <property type="project" value="UniProtKB-UniRule"/>
</dbReference>
<evidence type="ECO:0000256" key="6">
    <source>
        <dbReference type="ARBA" id="ARBA00023014"/>
    </source>
</evidence>
<keyword evidence="10 11" id="KW-0804">Transcription</keyword>
<dbReference type="InterPro" id="IPR034768">
    <property type="entry name" value="4FE4S_WBL"/>
</dbReference>
<keyword evidence="9 11" id="KW-1015">Disulfide bond</keyword>
<evidence type="ECO:0000259" key="13">
    <source>
        <dbReference type="PROSITE" id="PS51674"/>
    </source>
</evidence>
<dbReference type="GO" id="GO:0045454">
    <property type="term" value="P:cell redox homeostasis"/>
    <property type="evidence" value="ECO:0007669"/>
    <property type="project" value="TreeGrafter"/>
</dbReference>
<accession>A0A1I2DGB6</accession>
<keyword evidence="3 11" id="KW-0004">4Fe-4S</keyword>
<dbReference type="GO" id="GO:0046872">
    <property type="term" value="F:metal ion binding"/>
    <property type="evidence" value="ECO:0007669"/>
    <property type="project" value="UniProtKB-KW"/>
</dbReference>
<feature type="binding site" evidence="11">
    <location>
        <position position="86"/>
    </location>
    <ligand>
        <name>[4Fe-4S] cluster</name>
        <dbReference type="ChEBI" id="CHEBI:49883"/>
    </ligand>
</feature>
<comment type="function">
    <text evidence="11">Acts as a transcriptional regulator. Probably redox-responsive. The apo- but not holo-form probably binds DNA.</text>
</comment>
<organism evidence="14 15">
    <name type="scientific">Flavimobilis marinus</name>
    <dbReference type="NCBI Taxonomy" id="285351"/>
    <lineage>
        <taxon>Bacteria</taxon>
        <taxon>Bacillati</taxon>
        <taxon>Actinomycetota</taxon>
        <taxon>Actinomycetes</taxon>
        <taxon>Micrococcales</taxon>
        <taxon>Jonesiaceae</taxon>
        <taxon>Flavimobilis</taxon>
    </lineage>
</organism>
<protein>
    <recommendedName>
        <fullName evidence="11">Transcriptional regulator WhiB</fullName>
    </recommendedName>
</protein>
<evidence type="ECO:0000313" key="15">
    <source>
        <dbReference type="Proteomes" id="UP000198520"/>
    </source>
</evidence>
<feature type="binding site" evidence="11">
    <location>
        <position position="83"/>
    </location>
    <ligand>
        <name>[4Fe-4S] cluster</name>
        <dbReference type="ChEBI" id="CHEBI:49883"/>
    </ligand>
</feature>
<keyword evidence="4 11" id="KW-0479">Metal-binding</keyword>
<comment type="PTM">
    <text evidence="11">The Fe-S cluster can be nitrosylated by nitric oxide (NO).</text>
</comment>
<dbReference type="AlphaFoldDB" id="A0A1I2DGB6"/>
<evidence type="ECO:0000256" key="9">
    <source>
        <dbReference type="ARBA" id="ARBA00023157"/>
    </source>
</evidence>
<feature type="compositionally biased region" description="Low complexity" evidence="12">
    <location>
        <begin position="32"/>
        <end position="42"/>
    </location>
</feature>
<evidence type="ECO:0000256" key="2">
    <source>
        <dbReference type="ARBA" id="ARBA00006597"/>
    </source>
</evidence>
<comment type="PTM">
    <text evidence="11">Upon Fe-S cluster removal intramolecular disulfide bonds are formed.</text>
</comment>
<dbReference type="GO" id="GO:0035731">
    <property type="term" value="F:dinitrosyl-iron complex binding"/>
    <property type="evidence" value="ECO:0007669"/>
    <property type="project" value="UniProtKB-UniRule"/>
</dbReference>
<keyword evidence="8 11" id="KW-0238">DNA-binding</keyword>
<name>A0A1I2DGB6_9MICO</name>
<dbReference type="GO" id="GO:0045892">
    <property type="term" value="P:negative regulation of DNA-templated transcription"/>
    <property type="evidence" value="ECO:0007669"/>
    <property type="project" value="TreeGrafter"/>
</dbReference>
<evidence type="ECO:0000256" key="1">
    <source>
        <dbReference type="ARBA" id="ARBA00004496"/>
    </source>
</evidence>
<dbReference type="InterPro" id="IPR003482">
    <property type="entry name" value="Whib"/>
</dbReference>
<dbReference type="Proteomes" id="UP000198520">
    <property type="component" value="Unassembled WGS sequence"/>
</dbReference>
<dbReference type="GO" id="GO:0047134">
    <property type="term" value="F:protein-disulfide reductase [NAD(P)H] activity"/>
    <property type="evidence" value="ECO:0007669"/>
    <property type="project" value="TreeGrafter"/>
</dbReference>
<keyword evidence="5 11" id="KW-0408">Iron</keyword>
<evidence type="ECO:0000256" key="10">
    <source>
        <dbReference type="ARBA" id="ARBA00023163"/>
    </source>
</evidence>
<comment type="similarity">
    <text evidence="2 11">Belongs to the WhiB family.</text>
</comment>
<evidence type="ECO:0000256" key="7">
    <source>
        <dbReference type="ARBA" id="ARBA00023015"/>
    </source>
</evidence>
<proteinExistence type="inferred from homology"/>
<feature type="binding site" evidence="11">
    <location>
        <position position="60"/>
    </location>
    <ligand>
        <name>[4Fe-4S] cluster</name>
        <dbReference type="ChEBI" id="CHEBI:49883"/>
    </ligand>
</feature>
<comment type="subcellular location">
    <subcellularLocation>
        <location evidence="1 11">Cytoplasm</location>
    </subcellularLocation>
</comment>
<dbReference type="PANTHER" id="PTHR38839:SF2">
    <property type="entry name" value="TRANSCRIPTIONAL REGULATOR WHIB7-RELATED"/>
    <property type="match status" value="1"/>
</dbReference>
<evidence type="ECO:0000313" key="14">
    <source>
        <dbReference type="EMBL" id="SFE79527.1"/>
    </source>
</evidence>
<dbReference type="GO" id="GO:0003677">
    <property type="term" value="F:DNA binding"/>
    <property type="evidence" value="ECO:0007669"/>
    <property type="project" value="UniProtKB-UniRule"/>
</dbReference>
<keyword evidence="7 11" id="KW-0805">Transcription regulation</keyword>
<feature type="binding site" evidence="11">
    <location>
        <position position="92"/>
    </location>
    <ligand>
        <name>[4Fe-4S] cluster</name>
        <dbReference type="ChEBI" id="CHEBI:49883"/>
    </ligand>
</feature>
<feature type="region of interest" description="Disordered" evidence="12">
    <location>
        <begin position="14"/>
        <end position="42"/>
    </location>
</feature>
<dbReference type="Pfam" id="PF02467">
    <property type="entry name" value="Whib"/>
    <property type="match status" value="1"/>
</dbReference>
<evidence type="ECO:0000256" key="3">
    <source>
        <dbReference type="ARBA" id="ARBA00022485"/>
    </source>
</evidence>
<keyword evidence="15" id="KW-1185">Reference proteome</keyword>
<evidence type="ECO:0000256" key="8">
    <source>
        <dbReference type="ARBA" id="ARBA00023125"/>
    </source>
</evidence>
<feature type="domain" description="4Fe-4S Wbl-type" evidence="13">
    <location>
        <begin position="59"/>
        <end position="116"/>
    </location>
</feature>
<evidence type="ECO:0000256" key="5">
    <source>
        <dbReference type="ARBA" id="ARBA00023004"/>
    </source>
</evidence>
<dbReference type="EMBL" id="FONZ01000001">
    <property type="protein sequence ID" value="SFE79527.1"/>
    <property type="molecule type" value="Genomic_DNA"/>
</dbReference>
<evidence type="ECO:0000256" key="4">
    <source>
        <dbReference type="ARBA" id="ARBA00022723"/>
    </source>
</evidence>
<sequence length="134" mass="14314">MRLSMLLDIDSQAGPVTAGRLPSTPTTDARTAHASTTTPQAAAQSERREFALLVAGLLPCRNNDPELWFAEQTAAVEQAKAMCRECPLVAGCLAGAIERAEPWGVWGGEVFVDGRVVATKRGRGRPRKVDVVVS</sequence>
<dbReference type="STRING" id="285351.SAMN04488035_0550"/>
<keyword evidence="11" id="KW-0963">Cytoplasm</keyword>
<dbReference type="PROSITE" id="PS51674">
    <property type="entry name" value="4FE4S_WBL"/>
    <property type="match status" value="1"/>
</dbReference>
<dbReference type="GO" id="GO:0005737">
    <property type="term" value="C:cytoplasm"/>
    <property type="evidence" value="ECO:0007669"/>
    <property type="project" value="UniProtKB-SubCell"/>
</dbReference>
<dbReference type="PANTHER" id="PTHR38839">
    <property type="entry name" value="TRANSCRIPTIONAL REGULATOR WHID-RELATED"/>
    <property type="match status" value="1"/>
</dbReference>
<reference evidence="15" key="1">
    <citation type="submission" date="2016-10" db="EMBL/GenBank/DDBJ databases">
        <authorList>
            <person name="Varghese N."/>
            <person name="Submissions S."/>
        </authorList>
    </citation>
    <scope>NUCLEOTIDE SEQUENCE [LARGE SCALE GENOMIC DNA]</scope>
    <source>
        <strain evidence="15">DSM 19083</strain>
    </source>
</reference>
<evidence type="ECO:0000256" key="11">
    <source>
        <dbReference type="HAMAP-Rule" id="MF_01479"/>
    </source>
</evidence>
<keyword evidence="6 11" id="KW-0411">Iron-sulfur</keyword>
<comment type="cofactor">
    <cofactor evidence="11">
        <name>[4Fe-4S] cluster</name>
        <dbReference type="ChEBI" id="CHEBI:49883"/>
    </cofactor>
    <text evidence="11">Binds 1 [4Fe-4S] cluster per subunit. Following nitrosylation of the [4Fe-4S] cluster binds 1 [4Fe-8(NO)] cluster per subunit.</text>
</comment>